<accession>A0A5C5VYZ5</accession>
<evidence type="ECO:0000256" key="1">
    <source>
        <dbReference type="ARBA" id="ARBA00008779"/>
    </source>
</evidence>
<gene>
    <name evidence="5" type="primary">betC_1</name>
    <name evidence="5" type="ORF">Pla111_22150</name>
</gene>
<feature type="signal peptide" evidence="3">
    <location>
        <begin position="1"/>
        <end position="23"/>
    </location>
</feature>
<feature type="domain" description="Sulfatase N-terminal" evidence="4">
    <location>
        <begin position="27"/>
        <end position="314"/>
    </location>
</feature>
<feature type="chain" id="PRO_5022703887" evidence="3">
    <location>
        <begin position="24"/>
        <end position="548"/>
    </location>
</feature>
<dbReference type="InterPro" id="IPR000917">
    <property type="entry name" value="Sulfatase_N"/>
</dbReference>
<keyword evidence="2 5" id="KW-0378">Hydrolase</keyword>
<comment type="similarity">
    <text evidence="1">Belongs to the sulfatase family.</text>
</comment>
<dbReference type="InterPro" id="IPR050738">
    <property type="entry name" value="Sulfatase"/>
</dbReference>
<dbReference type="PANTHER" id="PTHR42693:SF53">
    <property type="entry name" value="ENDO-4-O-SULFATASE"/>
    <property type="match status" value="1"/>
</dbReference>
<dbReference type="AlphaFoldDB" id="A0A5C5VYZ5"/>
<protein>
    <submittedName>
        <fullName evidence="5">Choline-sulfatase</fullName>
        <ecNumber evidence="5">3.1.6.6</ecNumber>
    </submittedName>
</protein>
<dbReference type="Proteomes" id="UP000318995">
    <property type="component" value="Unassembled WGS sequence"/>
</dbReference>
<name>A0A5C5VYZ5_9BACT</name>
<dbReference type="OrthoDB" id="9763613at2"/>
<dbReference type="EC" id="3.1.6.6" evidence="5"/>
<reference evidence="5 6" key="1">
    <citation type="submission" date="2019-02" db="EMBL/GenBank/DDBJ databases">
        <title>Deep-cultivation of Planctomycetes and their phenomic and genomic characterization uncovers novel biology.</title>
        <authorList>
            <person name="Wiegand S."/>
            <person name="Jogler M."/>
            <person name="Boedeker C."/>
            <person name="Pinto D."/>
            <person name="Vollmers J."/>
            <person name="Rivas-Marin E."/>
            <person name="Kohn T."/>
            <person name="Peeters S.H."/>
            <person name="Heuer A."/>
            <person name="Rast P."/>
            <person name="Oberbeckmann S."/>
            <person name="Bunk B."/>
            <person name="Jeske O."/>
            <person name="Meyerdierks A."/>
            <person name="Storesund J.E."/>
            <person name="Kallscheuer N."/>
            <person name="Luecker S."/>
            <person name="Lage O.M."/>
            <person name="Pohl T."/>
            <person name="Merkel B.J."/>
            <person name="Hornburger P."/>
            <person name="Mueller R.-W."/>
            <person name="Bruemmer F."/>
            <person name="Labrenz M."/>
            <person name="Spormann A.M."/>
            <person name="Op Den Camp H."/>
            <person name="Overmann J."/>
            <person name="Amann R."/>
            <person name="Jetten M.S.M."/>
            <person name="Mascher T."/>
            <person name="Medema M.H."/>
            <person name="Devos D.P."/>
            <person name="Kaster A.-K."/>
            <person name="Ovreas L."/>
            <person name="Rohde M."/>
            <person name="Galperin M.Y."/>
            <person name="Jogler C."/>
        </authorList>
    </citation>
    <scope>NUCLEOTIDE SEQUENCE [LARGE SCALE GENOMIC DNA]</scope>
    <source>
        <strain evidence="5 6">Pla111</strain>
    </source>
</reference>
<evidence type="ECO:0000313" key="6">
    <source>
        <dbReference type="Proteomes" id="UP000318995"/>
    </source>
</evidence>
<evidence type="ECO:0000313" key="5">
    <source>
        <dbReference type="EMBL" id="TWT43265.1"/>
    </source>
</evidence>
<keyword evidence="3" id="KW-0732">Signal</keyword>
<dbReference type="InterPro" id="IPR017850">
    <property type="entry name" value="Alkaline_phosphatase_core_sf"/>
</dbReference>
<keyword evidence="6" id="KW-1185">Reference proteome</keyword>
<comment type="caution">
    <text evidence="5">The sequence shown here is derived from an EMBL/GenBank/DDBJ whole genome shotgun (WGS) entry which is preliminary data.</text>
</comment>
<dbReference type="GO" id="GO:0047753">
    <property type="term" value="F:choline-sulfatase activity"/>
    <property type="evidence" value="ECO:0007669"/>
    <property type="project" value="UniProtKB-EC"/>
</dbReference>
<organism evidence="5 6">
    <name type="scientific">Botrimarina hoheduenensis</name>
    <dbReference type="NCBI Taxonomy" id="2528000"/>
    <lineage>
        <taxon>Bacteria</taxon>
        <taxon>Pseudomonadati</taxon>
        <taxon>Planctomycetota</taxon>
        <taxon>Planctomycetia</taxon>
        <taxon>Pirellulales</taxon>
        <taxon>Lacipirellulaceae</taxon>
        <taxon>Botrimarina</taxon>
    </lineage>
</organism>
<dbReference type="Gene3D" id="3.40.720.10">
    <property type="entry name" value="Alkaline Phosphatase, subunit A"/>
    <property type="match status" value="1"/>
</dbReference>
<dbReference type="EMBL" id="SJPH01000004">
    <property type="protein sequence ID" value="TWT43265.1"/>
    <property type="molecule type" value="Genomic_DNA"/>
</dbReference>
<proteinExistence type="inferred from homology"/>
<evidence type="ECO:0000256" key="3">
    <source>
        <dbReference type="SAM" id="SignalP"/>
    </source>
</evidence>
<evidence type="ECO:0000259" key="4">
    <source>
        <dbReference type="Pfam" id="PF00884"/>
    </source>
</evidence>
<evidence type="ECO:0000256" key="2">
    <source>
        <dbReference type="ARBA" id="ARBA00022801"/>
    </source>
</evidence>
<dbReference type="SUPFAM" id="SSF53649">
    <property type="entry name" value="Alkaline phosphatase-like"/>
    <property type="match status" value="1"/>
</dbReference>
<dbReference type="RefSeq" id="WP_146574252.1">
    <property type="nucleotide sequence ID" value="NZ_SJPH01000004.1"/>
</dbReference>
<sequence length="548" mass="61840" precursor="true">MKARFRLVFLLGLGLLGTDFLRAAPPPNILWLTCEDLSPRLGCYGDEVARTPRIDRLATQGVRYTHAFTATGVCAPCRHTLITGLYPVQSGAQYMRTGSRSSALAEIADPVLRRKALARPLYEATPPAGVRCFTEYLRAGGYYCTNNAKEDYQFQAPVTAWDDSSRKAHYRNRRAGQPFFAVFNAEVTHESGVHGKGRSARVTDRAAVRVPPYLPDTPIVREDIARHYDNIAALDRWVGEKLDELEQAGLAETTLVFFFSDHGDGLPRHKRWVYDSGTHVPLIVRWPDGADAGTTNQRMMSFVDLAPTVLALANLQRPEYLVGRVFAGRRAEPAPAHVFMHRDRMDDTSHDTIRAVRDERFQYVRNYQPERPYLQPLSYRDRAATMGEIYRMRDAGALTAAQWQWADSTKPRDELYDTQADPDEVVNLAGDPAYRDKQHDLSVALDAWIERTGDPLATDEIEVLRTRVWPPKGEQPTTAAPQVVIDPMTHRVEITCATPGASLGYRTRSDGSWMVYTVPFVWQTAPPLEFVAHRIGWKPTKIARPYRE</sequence>
<dbReference type="GO" id="GO:0004065">
    <property type="term" value="F:arylsulfatase activity"/>
    <property type="evidence" value="ECO:0007669"/>
    <property type="project" value="TreeGrafter"/>
</dbReference>
<dbReference type="PANTHER" id="PTHR42693">
    <property type="entry name" value="ARYLSULFATASE FAMILY MEMBER"/>
    <property type="match status" value="1"/>
</dbReference>
<dbReference type="Pfam" id="PF00884">
    <property type="entry name" value="Sulfatase"/>
    <property type="match status" value="1"/>
</dbReference>
<dbReference type="CDD" id="cd16027">
    <property type="entry name" value="SGSH"/>
    <property type="match status" value="1"/>
</dbReference>